<dbReference type="Proteomes" id="UP001228581">
    <property type="component" value="Unassembled WGS sequence"/>
</dbReference>
<reference evidence="1 2" key="1">
    <citation type="submission" date="2023-05" db="EMBL/GenBank/DDBJ databases">
        <authorList>
            <person name="Zhang X."/>
        </authorList>
    </citation>
    <scope>NUCLEOTIDE SEQUENCE [LARGE SCALE GENOMIC DNA]</scope>
    <source>
        <strain evidence="1 2">DM2B3-1</strain>
    </source>
</reference>
<accession>A0ABT7CWV0</accession>
<dbReference type="RefSeq" id="WP_314004468.1">
    <property type="nucleotide sequence ID" value="NZ_JASJOT010000042.1"/>
</dbReference>
<name>A0ABT7CWV0_9BACT</name>
<evidence type="ECO:0000313" key="2">
    <source>
        <dbReference type="Proteomes" id="UP001228581"/>
    </source>
</evidence>
<proteinExistence type="predicted"/>
<protein>
    <submittedName>
        <fullName evidence="1">Uncharacterized protein</fullName>
    </submittedName>
</protein>
<keyword evidence="2" id="KW-1185">Reference proteome</keyword>
<dbReference type="EMBL" id="JASJOT010000042">
    <property type="protein sequence ID" value="MDJ1498212.1"/>
    <property type="molecule type" value="Genomic_DNA"/>
</dbReference>
<sequence>MMLILYQLFFLLCINESILVPEKFFSVKDLKDESLYSLSVQHDPTNDNVIISLKGNKQSAITITAVAEICSSSIVNNHFLKLEYRIRAGSGIHCRKTGIYQICNGMLYNSLYIHSQYIEYINTTSESNAVSKTGYHISLKIVEQEKIFSLILTEHLIGESKRNRKTYSPVKLQLNLEKGVFYTDTINLTGKYTFRNKANHIDTSTYKNQKVYVIKLNGTCYMLFRQRFYVSDNRLLNSFTEL</sequence>
<gene>
    <name evidence="1" type="ORF">QNI19_35040</name>
</gene>
<comment type="caution">
    <text evidence="1">The sequence shown here is derived from an EMBL/GenBank/DDBJ whole genome shotgun (WGS) entry which is preliminary data.</text>
</comment>
<organism evidence="1 2">
    <name type="scientific">Xanthocytophaga flava</name>
    <dbReference type="NCBI Taxonomy" id="3048013"/>
    <lineage>
        <taxon>Bacteria</taxon>
        <taxon>Pseudomonadati</taxon>
        <taxon>Bacteroidota</taxon>
        <taxon>Cytophagia</taxon>
        <taxon>Cytophagales</taxon>
        <taxon>Rhodocytophagaceae</taxon>
        <taxon>Xanthocytophaga</taxon>
    </lineage>
</organism>
<evidence type="ECO:0000313" key="1">
    <source>
        <dbReference type="EMBL" id="MDJ1498212.1"/>
    </source>
</evidence>